<dbReference type="EMBL" id="CAKMRJ010005523">
    <property type="protein sequence ID" value="CAH1445673.1"/>
    <property type="molecule type" value="Genomic_DNA"/>
</dbReference>
<organism evidence="2 3">
    <name type="scientific">Lactuca virosa</name>
    <dbReference type="NCBI Taxonomy" id="75947"/>
    <lineage>
        <taxon>Eukaryota</taxon>
        <taxon>Viridiplantae</taxon>
        <taxon>Streptophyta</taxon>
        <taxon>Embryophyta</taxon>
        <taxon>Tracheophyta</taxon>
        <taxon>Spermatophyta</taxon>
        <taxon>Magnoliopsida</taxon>
        <taxon>eudicotyledons</taxon>
        <taxon>Gunneridae</taxon>
        <taxon>Pentapetalae</taxon>
        <taxon>asterids</taxon>
        <taxon>campanulids</taxon>
        <taxon>Asterales</taxon>
        <taxon>Asteraceae</taxon>
        <taxon>Cichorioideae</taxon>
        <taxon>Cichorieae</taxon>
        <taxon>Lactucinae</taxon>
        <taxon>Lactuca</taxon>
    </lineage>
</organism>
<sequence length="195" mass="22855">MRIQSEIEKEEGEAAVMELCWRRTVADPSDDFRSSSSRCRNRRTGKRQGTGNSSFSLRDLRITVECWLGGGRKWRFTSVLILIAVFFSCKINWKAKCYADLNLFCCLFYCMHQSFAILLLENVSQTFITCSLPHLTIHLDTSRQKLCDLFLVLLQLCYYQEIMLYDVEVDEQQTNPNLRLVRTIFIFKGIHRSFH</sequence>
<evidence type="ECO:0000313" key="3">
    <source>
        <dbReference type="Proteomes" id="UP001157418"/>
    </source>
</evidence>
<keyword evidence="3" id="KW-1185">Reference proteome</keyword>
<protein>
    <submittedName>
        <fullName evidence="2">Uncharacterized protein</fullName>
    </submittedName>
</protein>
<evidence type="ECO:0000256" key="1">
    <source>
        <dbReference type="SAM" id="MobiDB-lite"/>
    </source>
</evidence>
<reference evidence="2 3" key="1">
    <citation type="submission" date="2022-01" db="EMBL/GenBank/DDBJ databases">
        <authorList>
            <person name="Xiong W."/>
            <person name="Schranz E."/>
        </authorList>
    </citation>
    <scope>NUCLEOTIDE SEQUENCE [LARGE SCALE GENOMIC DNA]</scope>
</reference>
<accession>A0AAU9P600</accession>
<feature type="region of interest" description="Disordered" evidence="1">
    <location>
        <begin position="28"/>
        <end position="53"/>
    </location>
</feature>
<gene>
    <name evidence="2" type="ORF">LVIROSA_LOCUS31421</name>
</gene>
<dbReference type="Proteomes" id="UP001157418">
    <property type="component" value="Unassembled WGS sequence"/>
</dbReference>
<proteinExistence type="predicted"/>
<comment type="caution">
    <text evidence="2">The sequence shown here is derived from an EMBL/GenBank/DDBJ whole genome shotgun (WGS) entry which is preliminary data.</text>
</comment>
<evidence type="ECO:0000313" key="2">
    <source>
        <dbReference type="EMBL" id="CAH1445673.1"/>
    </source>
</evidence>
<name>A0AAU9P600_9ASTR</name>
<dbReference type="AlphaFoldDB" id="A0AAU9P600"/>